<dbReference type="InterPro" id="IPR001019">
    <property type="entry name" value="Gprotein_alpha_su"/>
</dbReference>
<dbReference type="PANTHER" id="PTHR10218:SF302">
    <property type="entry name" value="GUANINE NUCLEOTIDE-BINDING PROTEIN ALPHA-5 SUBUNIT"/>
    <property type="match status" value="1"/>
</dbReference>
<dbReference type="Proteomes" id="UP000316759">
    <property type="component" value="Unassembled WGS sequence"/>
</dbReference>
<protein>
    <submittedName>
        <fullName evidence="8">Guanine nucleotide-binding protein alpha-15 subunit</fullName>
    </submittedName>
</protein>
<dbReference type="InterPro" id="IPR011025">
    <property type="entry name" value="GproteinA_insert"/>
</dbReference>
<dbReference type="GO" id="GO:0007188">
    <property type="term" value="P:adenylate cyclase-modulating G protein-coupled receptor signaling pathway"/>
    <property type="evidence" value="ECO:0007669"/>
    <property type="project" value="TreeGrafter"/>
</dbReference>
<evidence type="ECO:0000313" key="9">
    <source>
        <dbReference type="Proteomes" id="UP000316759"/>
    </source>
</evidence>
<dbReference type="GO" id="GO:0046872">
    <property type="term" value="F:metal ion binding"/>
    <property type="evidence" value="ECO:0007669"/>
    <property type="project" value="UniProtKB-KW"/>
</dbReference>
<dbReference type="GO" id="GO:0005525">
    <property type="term" value="F:GTP binding"/>
    <property type="evidence" value="ECO:0007669"/>
    <property type="project" value="UniProtKB-KW"/>
</dbReference>
<keyword evidence="9" id="KW-1185">Reference proteome</keyword>
<gene>
    <name evidence="8" type="ORF">FGIG_04792</name>
</gene>
<proteinExistence type="predicted"/>
<dbReference type="GO" id="GO:0001664">
    <property type="term" value="F:G protein-coupled receptor binding"/>
    <property type="evidence" value="ECO:0007669"/>
    <property type="project" value="TreeGrafter"/>
</dbReference>
<evidence type="ECO:0000256" key="7">
    <source>
        <dbReference type="PIRSR" id="PIRSR601019-2"/>
    </source>
</evidence>
<evidence type="ECO:0000256" key="1">
    <source>
        <dbReference type="ARBA" id="ARBA00011356"/>
    </source>
</evidence>
<dbReference type="SMART" id="SM00275">
    <property type="entry name" value="G_alpha"/>
    <property type="match status" value="1"/>
</dbReference>
<reference evidence="8 9" key="1">
    <citation type="submission" date="2019-04" db="EMBL/GenBank/DDBJ databases">
        <title>Annotation for the trematode Fasciola gigantica.</title>
        <authorList>
            <person name="Choi Y.-J."/>
        </authorList>
    </citation>
    <scope>NUCLEOTIDE SEQUENCE [LARGE SCALE GENOMIC DNA]</scope>
    <source>
        <strain evidence="8">Uganda_cow_1</strain>
    </source>
</reference>
<sequence>MHKGKPSKSSKFRSIKIDRLLQQEHEQRKREVQLLLVGPPQSGKNTVCKQIRIHFGDGFPTATRMSLIPIILANLADAVALVLLNMKNLQVEFEDSSARELATSLLDALPCEGSFTEIVQRNCCPNEAGDMQAVEFYASSNGVDECLFDRSGNTAQEAAQNKLKFLMSEQEAILECAEQQDVISSSIAHENLDETNEETINLHDAVIRALRDHDSIPPSLMKRLEMTTNKAVIQDLQSARHNPVQFQSLLLRCVGSELDGNNKVASNEFRPPSPSTPPPKTFEDELIDCLMEENQESDDTITSSNTVGTGSVSEIFDENGKPFTSENNHRKFNPDENLLLADTNVKKETVRSTCSCFGYDLSSTFNQKKHLSLQLNPELINFIEFLEGSSSNPVFLQSLKIVLKLLTEQPEFQAIITQRDLTEPSVTYADSYFITHVDRIIQEDYVPTLQDLLVTREPSKAIRETLTSVGITYIRTIDMAEQGGYPNRHLHYFESVNTVLFLVSLIECVDSKNSSLRENKLSEYIRLFESLITSPYMARKDIVVLLNKLDLVKSTSNQVSRAQGSDNAGTDGTDALMEKIQHAFLQAVPKQNSQIGRISFQVSCALDVDQMKYTIHECLRGPFEPNKKRHIFP</sequence>
<feature type="binding site" evidence="6">
    <location>
        <begin position="478"/>
        <end position="482"/>
    </location>
    <ligand>
        <name>GTP</name>
        <dbReference type="ChEBI" id="CHEBI:37565"/>
    </ligand>
</feature>
<dbReference type="GO" id="GO:0031683">
    <property type="term" value="F:G-protein beta/gamma-subunit complex binding"/>
    <property type="evidence" value="ECO:0007669"/>
    <property type="project" value="InterPro"/>
</dbReference>
<dbReference type="EMBL" id="SUNJ01012957">
    <property type="protein sequence ID" value="TPP57652.1"/>
    <property type="molecule type" value="Genomic_DNA"/>
</dbReference>
<keyword evidence="4 6" id="KW-0342">GTP-binding</keyword>
<accession>A0A504Y829</accession>
<evidence type="ECO:0000313" key="8">
    <source>
        <dbReference type="EMBL" id="TPP57652.1"/>
    </source>
</evidence>
<organism evidence="8 9">
    <name type="scientific">Fasciola gigantica</name>
    <name type="common">Giant liver fluke</name>
    <dbReference type="NCBI Taxonomy" id="46835"/>
    <lineage>
        <taxon>Eukaryota</taxon>
        <taxon>Metazoa</taxon>
        <taxon>Spiralia</taxon>
        <taxon>Lophotrochozoa</taxon>
        <taxon>Platyhelminthes</taxon>
        <taxon>Trematoda</taxon>
        <taxon>Digenea</taxon>
        <taxon>Plagiorchiida</taxon>
        <taxon>Echinostomata</taxon>
        <taxon>Echinostomatoidea</taxon>
        <taxon>Fasciolidae</taxon>
        <taxon>Fasciola</taxon>
    </lineage>
</organism>
<dbReference type="GO" id="GO:0003924">
    <property type="term" value="F:GTPase activity"/>
    <property type="evidence" value="ECO:0007669"/>
    <property type="project" value="InterPro"/>
</dbReference>
<evidence type="ECO:0000256" key="2">
    <source>
        <dbReference type="ARBA" id="ARBA00022723"/>
    </source>
</evidence>
<evidence type="ECO:0000256" key="4">
    <source>
        <dbReference type="ARBA" id="ARBA00023134"/>
    </source>
</evidence>
<feature type="binding site" evidence="7">
    <location>
        <position position="459"/>
    </location>
    <ligand>
        <name>Mg(2+)</name>
        <dbReference type="ChEBI" id="CHEBI:18420"/>
    </ligand>
</feature>
<keyword evidence="3 6" id="KW-0547">Nucleotide-binding</keyword>
<dbReference type="SUPFAM" id="SSF47895">
    <property type="entry name" value="Transducin (alpha subunit), insertion domain"/>
    <property type="match status" value="1"/>
</dbReference>
<dbReference type="PROSITE" id="PS51882">
    <property type="entry name" value="G_ALPHA"/>
    <property type="match status" value="1"/>
</dbReference>
<dbReference type="Gene3D" id="3.40.50.300">
    <property type="entry name" value="P-loop containing nucleotide triphosphate hydrolases"/>
    <property type="match status" value="2"/>
</dbReference>
<keyword evidence="5" id="KW-0807">Transducer</keyword>
<evidence type="ECO:0000256" key="5">
    <source>
        <dbReference type="ARBA" id="ARBA00023224"/>
    </source>
</evidence>
<dbReference type="GO" id="GO:0005737">
    <property type="term" value="C:cytoplasm"/>
    <property type="evidence" value="ECO:0007669"/>
    <property type="project" value="TreeGrafter"/>
</dbReference>
<dbReference type="PANTHER" id="PTHR10218">
    <property type="entry name" value="GTP-BINDING PROTEIN ALPHA SUBUNIT"/>
    <property type="match status" value="1"/>
</dbReference>
<dbReference type="InterPro" id="IPR027417">
    <property type="entry name" value="P-loop_NTPase"/>
</dbReference>
<dbReference type="OrthoDB" id="5817230at2759"/>
<name>A0A504Y829_FASGI</name>
<dbReference type="STRING" id="46835.A0A504Y829"/>
<dbReference type="Pfam" id="PF00503">
    <property type="entry name" value="G-alpha"/>
    <property type="match status" value="2"/>
</dbReference>
<comment type="subunit">
    <text evidence="1">G proteins are composed of 3 units; alpha, beta and gamma. The alpha chain contains the guanine nucleotide binding site.</text>
</comment>
<dbReference type="AlphaFoldDB" id="A0A504Y829"/>
<dbReference type="SUPFAM" id="SSF52540">
    <property type="entry name" value="P-loop containing nucleoside triphosphate hydrolases"/>
    <property type="match status" value="1"/>
</dbReference>
<feature type="binding site" evidence="6">
    <location>
        <begin position="547"/>
        <end position="550"/>
    </location>
    <ligand>
        <name>GTP</name>
        <dbReference type="ChEBI" id="CHEBI:37565"/>
    </ligand>
</feature>
<feature type="binding site" evidence="6">
    <location>
        <position position="605"/>
    </location>
    <ligand>
        <name>GTP</name>
        <dbReference type="ChEBI" id="CHEBI:37565"/>
    </ligand>
</feature>
<dbReference type="GO" id="GO:0005834">
    <property type="term" value="C:heterotrimeric G-protein complex"/>
    <property type="evidence" value="ECO:0007669"/>
    <property type="project" value="TreeGrafter"/>
</dbReference>
<comment type="caution">
    <text evidence="8">The sequence shown here is derived from an EMBL/GenBank/DDBJ whole genome shotgun (WGS) entry which is preliminary data.</text>
</comment>
<keyword evidence="2 7" id="KW-0479">Metal-binding</keyword>
<evidence type="ECO:0000256" key="6">
    <source>
        <dbReference type="PIRSR" id="PIRSR601019-1"/>
    </source>
</evidence>
<keyword evidence="7" id="KW-0460">Magnesium</keyword>
<evidence type="ECO:0000256" key="3">
    <source>
        <dbReference type="ARBA" id="ARBA00022741"/>
    </source>
</evidence>
<dbReference type="Gene3D" id="1.10.400.10">
    <property type="entry name" value="GI Alpha 1, domain 2-like"/>
    <property type="match status" value="2"/>
</dbReference>